<name>A0A225DG15_9BACT</name>
<reference evidence="3" key="1">
    <citation type="submission" date="2017-06" db="EMBL/GenBank/DDBJ databases">
        <title>Genome analysis of Fimbriiglobus ruber SP5, the first member of the order Planctomycetales with confirmed chitinolytic capability.</title>
        <authorList>
            <person name="Ravin N.V."/>
            <person name="Rakitin A.L."/>
            <person name="Ivanova A.A."/>
            <person name="Beletsky A.V."/>
            <person name="Kulichevskaya I.S."/>
            <person name="Mardanov A.V."/>
            <person name="Dedysh S.N."/>
        </authorList>
    </citation>
    <scope>NUCLEOTIDE SEQUENCE [LARGE SCALE GENOMIC DNA]</scope>
    <source>
        <strain evidence="3">SP5</strain>
    </source>
</reference>
<evidence type="ECO:0000256" key="1">
    <source>
        <dbReference type="SAM" id="MobiDB-lite"/>
    </source>
</evidence>
<sequence>MTSGKKWSDRSSATANLSPAPDGRKRRSPVLLELSSGDAGEGRSPDGDRE</sequence>
<feature type="compositionally biased region" description="Polar residues" evidence="1">
    <location>
        <begin position="1"/>
        <end position="17"/>
    </location>
</feature>
<evidence type="ECO:0000313" key="2">
    <source>
        <dbReference type="EMBL" id="OWK38584.1"/>
    </source>
</evidence>
<evidence type="ECO:0000313" key="3">
    <source>
        <dbReference type="Proteomes" id="UP000214646"/>
    </source>
</evidence>
<dbReference type="EMBL" id="NIDE01000014">
    <property type="protein sequence ID" value="OWK38584.1"/>
    <property type="molecule type" value="Genomic_DNA"/>
</dbReference>
<accession>A0A225DG15</accession>
<feature type="region of interest" description="Disordered" evidence="1">
    <location>
        <begin position="1"/>
        <end position="50"/>
    </location>
</feature>
<organism evidence="2 3">
    <name type="scientific">Fimbriiglobus ruber</name>
    <dbReference type="NCBI Taxonomy" id="1908690"/>
    <lineage>
        <taxon>Bacteria</taxon>
        <taxon>Pseudomonadati</taxon>
        <taxon>Planctomycetota</taxon>
        <taxon>Planctomycetia</taxon>
        <taxon>Gemmatales</taxon>
        <taxon>Gemmataceae</taxon>
        <taxon>Fimbriiglobus</taxon>
    </lineage>
</organism>
<comment type="caution">
    <text evidence="2">The sequence shown here is derived from an EMBL/GenBank/DDBJ whole genome shotgun (WGS) entry which is preliminary data.</text>
</comment>
<keyword evidence="3" id="KW-1185">Reference proteome</keyword>
<feature type="compositionally biased region" description="Basic and acidic residues" evidence="1">
    <location>
        <begin position="40"/>
        <end position="50"/>
    </location>
</feature>
<dbReference type="AlphaFoldDB" id="A0A225DG15"/>
<gene>
    <name evidence="2" type="ORF">FRUB_07704</name>
</gene>
<proteinExistence type="predicted"/>
<protein>
    <submittedName>
        <fullName evidence="2">Uncharacterized protein</fullName>
    </submittedName>
</protein>
<dbReference type="Proteomes" id="UP000214646">
    <property type="component" value="Unassembled WGS sequence"/>
</dbReference>